<proteinExistence type="predicted"/>
<name>A0A2N5ZEV3_MUIH1</name>
<gene>
    <name evidence="2" type="ORF">C0601_08125</name>
</gene>
<dbReference type="EMBL" id="PKTG01000094">
    <property type="protein sequence ID" value="PLX17183.1"/>
    <property type="molecule type" value="Genomic_DNA"/>
</dbReference>
<dbReference type="Gene3D" id="2.40.160.60">
    <property type="entry name" value="Outer membrane protein transport protein (OMPP1/FadL/TodX)"/>
    <property type="match status" value="1"/>
</dbReference>
<feature type="signal peptide" evidence="1">
    <location>
        <begin position="1"/>
        <end position="19"/>
    </location>
</feature>
<evidence type="ECO:0000256" key="1">
    <source>
        <dbReference type="SAM" id="SignalP"/>
    </source>
</evidence>
<reference evidence="2 3" key="1">
    <citation type="submission" date="2017-11" db="EMBL/GenBank/DDBJ databases">
        <title>Genome-resolved metagenomics identifies genetic mobility, metabolic interactions, and unexpected diversity in perchlorate-reducing communities.</title>
        <authorList>
            <person name="Barnum T.P."/>
            <person name="Figueroa I.A."/>
            <person name="Carlstrom C.I."/>
            <person name="Lucas L.N."/>
            <person name="Engelbrektson A.L."/>
            <person name="Coates J.D."/>
        </authorList>
    </citation>
    <scope>NUCLEOTIDE SEQUENCE [LARGE SCALE GENOMIC DNA]</scope>
    <source>
        <strain evidence="2">BM706</strain>
    </source>
</reference>
<comment type="caution">
    <text evidence="2">The sequence shown here is derived from an EMBL/GenBank/DDBJ whole genome shotgun (WGS) entry which is preliminary data.</text>
</comment>
<keyword evidence="1" id="KW-0732">Signal</keyword>
<sequence>MKKIMVAVCVLMFVLNSFAVVGVRNLGYGDFGTRAIGMGEAYTALSDDSNGVFYNPAGLAKIPAGVREGSFMLKANLRNELAYDGAAFTAQSLEADQNYRFTISEYLERRLKPPVSNKQVAYNFGVGLLYSSDKNNYEKSDFRLSVGKMVHLFGQPDAAILTGVKLGFANYSNYVDPDGKITDFSENTMGFGAIYQFSEFLDIGIDIDNLFKDSPYDLPTIFNLGLALHIDKTTVLALDGYNIIDSKDIAGAEGDDAEFRIGLEKKFVENSLVFRFGSKNGNFNMGFGMNVTPNFRLDYAYMGDYDTDVDQHFVGGAMVF</sequence>
<evidence type="ECO:0008006" key="4">
    <source>
        <dbReference type="Google" id="ProtNLM"/>
    </source>
</evidence>
<evidence type="ECO:0000313" key="3">
    <source>
        <dbReference type="Proteomes" id="UP000234857"/>
    </source>
</evidence>
<organism evidence="2 3">
    <name type="scientific">Muiribacterium halophilum</name>
    <dbReference type="NCBI Taxonomy" id="2053465"/>
    <lineage>
        <taxon>Bacteria</taxon>
        <taxon>Candidatus Muiribacteriota</taxon>
        <taxon>Candidatus Muiribacteriia</taxon>
        <taxon>Candidatus Muiribacteriales</taxon>
        <taxon>Candidatus Muiribacteriaceae</taxon>
        <taxon>Candidatus Muiribacterium</taxon>
    </lineage>
</organism>
<protein>
    <recommendedName>
        <fullName evidence="4">PorV/PorQ family protein</fullName>
    </recommendedName>
</protein>
<dbReference type="AlphaFoldDB" id="A0A2N5ZEV3"/>
<dbReference type="Proteomes" id="UP000234857">
    <property type="component" value="Unassembled WGS sequence"/>
</dbReference>
<accession>A0A2N5ZEV3</accession>
<feature type="chain" id="PRO_5014685317" description="PorV/PorQ family protein" evidence="1">
    <location>
        <begin position="20"/>
        <end position="320"/>
    </location>
</feature>
<evidence type="ECO:0000313" key="2">
    <source>
        <dbReference type="EMBL" id="PLX17183.1"/>
    </source>
</evidence>